<protein>
    <recommendedName>
        <fullName evidence="4">Heme-binding protein 2</fullName>
    </recommendedName>
</protein>
<sequence length="221" mass="25532">MRRTLPTATASMMKQMWDAALVAVLAVLAGTGICAAMPMEYDDLKPKEFAPYQLISDEGSYEVREYEPAAWACSVRDKIKSKREMMMMFVRLIQYINGENSLGEELAMTGPMTMYKEMSELTGIKKIEMCYYLPSRHQTSPPTPTVEDVVINRKDTMKVAVRSFLGKKLSMEDWEIQKFMLQKDLKEAGVKVVNYENCFGTMYYSPDKEDYVTEIWYEMQE</sequence>
<evidence type="ECO:0000313" key="3">
    <source>
        <dbReference type="Proteomes" id="UP001487740"/>
    </source>
</evidence>
<comment type="similarity">
    <text evidence="1">Belongs to the HEBP family.</text>
</comment>
<dbReference type="SUPFAM" id="SSF55136">
    <property type="entry name" value="Probable bacterial effector-binding domain"/>
    <property type="match status" value="1"/>
</dbReference>
<organism evidence="2 3">
    <name type="scientific">Scylla paramamosain</name>
    <name type="common">Mud crab</name>
    <dbReference type="NCBI Taxonomy" id="85552"/>
    <lineage>
        <taxon>Eukaryota</taxon>
        <taxon>Metazoa</taxon>
        <taxon>Ecdysozoa</taxon>
        <taxon>Arthropoda</taxon>
        <taxon>Crustacea</taxon>
        <taxon>Multicrustacea</taxon>
        <taxon>Malacostraca</taxon>
        <taxon>Eumalacostraca</taxon>
        <taxon>Eucarida</taxon>
        <taxon>Decapoda</taxon>
        <taxon>Pleocyemata</taxon>
        <taxon>Brachyura</taxon>
        <taxon>Eubrachyura</taxon>
        <taxon>Portunoidea</taxon>
        <taxon>Portunidae</taxon>
        <taxon>Portuninae</taxon>
        <taxon>Scylla</taxon>
    </lineage>
</organism>
<dbReference type="PANTHER" id="PTHR11220:SF1">
    <property type="entry name" value="HEME-BINDING PROTEIN 2"/>
    <property type="match status" value="1"/>
</dbReference>
<proteinExistence type="inferred from homology"/>
<evidence type="ECO:0000313" key="2">
    <source>
        <dbReference type="EMBL" id="KAK8391076.1"/>
    </source>
</evidence>
<comment type="caution">
    <text evidence="2">The sequence shown here is derived from an EMBL/GenBank/DDBJ whole genome shotgun (WGS) entry which is preliminary data.</text>
</comment>
<dbReference type="Proteomes" id="UP001487740">
    <property type="component" value="Unassembled WGS sequence"/>
</dbReference>
<dbReference type="PANTHER" id="PTHR11220">
    <property type="entry name" value="HEME-BINDING PROTEIN-RELATED"/>
    <property type="match status" value="1"/>
</dbReference>
<dbReference type="EMBL" id="JARAKH010000024">
    <property type="protein sequence ID" value="KAK8391076.1"/>
    <property type="molecule type" value="Genomic_DNA"/>
</dbReference>
<name>A0AAW0TUX1_SCYPA</name>
<gene>
    <name evidence="2" type="ORF">O3P69_017016</name>
</gene>
<dbReference type="Pfam" id="PF04832">
    <property type="entry name" value="SOUL"/>
    <property type="match status" value="1"/>
</dbReference>
<dbReference type="Gene3D" id="3.20.80.10">
    <property type="entry name" value="Regulatory factor, effector binding domain"/>
    <property type="match status" value="1"/>
</dbReference>
<reference evidence="2 3" key="1">
    <citation type="submission" date="2023-03" db="EMBL/GenBank/DDBJ databases">
        <title>High-quality genome of Scylla paramamosain provides insights in environmental adaptation.</title>
        <authorList>
            <person name="Zhang L."/>
        </authorList>
    </citation>
    <scope>NUCLEOTIDE SEQUENCE [LARGE SCALE GENOMIC DNA]</scope>
    <source>
        <strain evidence="2">LZ_2023a</strain>
        <tissue evidence="2">Muscle</tissue>
    </source>
</reference>
<evidence type="ECO:0008006" key="4">
    <source>
        <dbReference type="Google" id="ProtNLM"/>
    </source>
</evidence>
<accession>A0AAW0TUX1</accession>
<dbReference type="InterPro" id="IPR011256">
    <property type="entry name" value="Reg_factor_effector_dom_sf"/>
</dbReference>
<dbReference type="AlphaFoldDB" id="A0AAW0TUX1"/>
<keyword evidence="3" id="KW-1185">Reference proteome</keyword>
<dbReference type="InterPro" id="IPR006917">
    <property type="entry name" value="SOUL_heme-bd"/>
</dbReference>
<evidence type="ECO:0000256" key="1">
    <source>
        <dbReference type="ARBA" id="ARBA00009817"/>
    </source>
</evidence>